<feature type="transmembrane region" description="Helical" evidence="1">
    <location>
        <begin position="28"/>
        <end position="50"/>
    </location>
</feature>
<dbReference type="InterPro" id="IPR039708">
    <property type="entry name" value="MT1774/Rv1733c-like"/>
</dbReference>
<dbReference type="AlphaFoldDB" id="A0A7X1IX31"/>
<evidence type="ECO:0000313" key="3">
    <source>
        <dbReference type="Proteomes" id="UP000584670"/>
    </source>
</evidence>
<keyword evidence="1" id="KW-0472">Membrane</keyword>
<evidence type="ECO:0000256" key="1">
    <source>
        <dbReference type="SAM" id="Phobius"/>
    </source>
</evidence>
<proteinExistence type="predicted"/>
<sequence length="187" mass="20536">MALRGPRVWLWRWRRNPLKRTADAVESWVLLGAWAVTVLVGVTVGLATAGSVERGLARERAEWRPVQARLTDQAPDVSNGEQMWAKVGWTAPDGTHRTGQARVRPGSEAGAAVTIWTDRTGRLVTEPATPTQARLRAALSGGLVGASAAIVPFVGGRMVRGRLERRRIDQWGAEWARFGPLWRRTTG</sequence>
<keyword evidence="1" id="KW-0812">Transmembrane</keyword>
<dbReference type="RefSeq" id="WP_186279893.1">
    <property type="nucleotide sequence ID" value="NZ_JACMSF010000001.1"/>
</dbReference>
<protein>
    <submittedName>
        <fullName evidence="2">Uncharacterized protein</fullName>
    </submittedName>
</protein>
<keyword evidence="3" id="KW-1185">Reference proteome</keyword>
<keyword evidence="1" id="KW-1133">Transmembrane helix</keyword>
<accession>A0A7X1IX31</accession>
<dbReference type="PANTHER" id="PTHR42305">
    <property type="entry name" value="MEMBRANE PROTEIN RV1733C-RELATED"/>
    <property type="match status" value="1"/>
</dbReference>
<dbReference type="EMBL" id="JACMSF010000001">
    <property type="protein sequence ID" value="MBC2900166.1"/>
    <property type="molecule type" value="Genomic_DNA"/>
</dbReference>
<evidence type="ECO:0000313" key="2">
    <source>
        <dbReference type="EMBL" id="MBC2900166.1"/>
    </source>
</evidence>
<organism evidence="2 3">
    <name type="scientific">Streptomyces cupreus</name>
    <dbReference type="NCBI Taxonomy" id="2759956"/>
    <lineage>
        <taxon>Bacteria</taxon>
        <taxon>Bacillati</taxon>
        <taxon>Actinomycetota</taxon>
        <taxon>Actinomycetes</taxon>
        <taxon>Kitasatosporales</taxon>
        <taxon>Streptomycetaceae</taxon>
        <taxon>Streptomyces</taxon>
    </lineage>
</organism>
<dbReference type="PANTHER" id="PTHR42305:SF1">
    <property type="entry name" value="MEMBRANE PROTEIN RV1733C-RELATED"/>
    <property type="match status" value="1"/>
</dbReference>
<name>A0A7X1IX31_9ACTN</name>
<dbReference type="Proteomes" id="UP000584670">
    <property type="component" value="Unassembled WGS sequence"/>
</dbReference>
<comment type="caution">
    <text evidence="2">The sequence shown here is derived from an EMBL/GenBank/DDBJ whole genome shotgun (WGS) entry which is preliminary data.</text>
</comment>
<reference evidence="2 3" key="1">
    <citation type="submission" date="2020-08" db="EMBL/GenBank/DDBJ databases">
        <title>Streptomyces sp. PSKA01 genome sequencing and assembly.</title>
        <authorList>
            <person name="Mandal S."/>
            <person name="Maiti P.K."/>
            <person name="Das P."/>
        </authorList>
    </citation>
    <scope>NUCLEOTIDE SEQUENCE [LARGE SCALE GENOMIC DNA]</scope>
    <source>
        <strain evidence="2 3">PSKA01</strain>
    </source>
</reference>
<gene>
    <name evidence="2" type="ORF">H4N64_00815</name>
</gene>